<name>A0A4Y9SA03_9BURK</name>
<gene>
    <name evidence="3" type="ORF">E4L98_23165</name>
</gene>
<evidence type="ECO:0000313" key="3">
    <source>
        <dbReference type="EMBL" id="TFW16565.1"/>
    </source>
</evidence>
<organism evidence="3 4">
    <name type="scientific">Duganella callida</name>
    <dbReference type="NCBI Taxonomy" id="2561932"/>
    <lineage>
        <taxon>Bacteria</taxon>
        <taxon>Pseudomonadati</taxon>
        <taxon>Pseudomonadota</taxon>
        <taxon>Betaproteobacteria</taxon>
        <taxon>Burkholderiales</taxon>
        <taxon>Oxalobacteraceae</taxon>
        <taxon>Telluria group</taxon>
        <taxon>Duganella</taxon>
    </lineage>
</organism>
<evidence type="ECO:0000259" key="2">
    <source>
        <dbReference type="Pfam" id="PF11741"/>
    </source>
</evidence>
<feature type="chain" id="PRO_5021375040" evidence="1">
    <location>
        <begin position="38"/>
        <end position="178"/>
    </location>
</feature>
<dbReference type="RefSeq" id="WP_135203903.1">
    <property type="nucleotide sequence ID" value="NZ_SPVG01000231.1"/>
</dbReference>
<feature type="non-terminal residue" evidence="3">
    <location>
        <position position="178"/>
    </location>
</feature>
<reference evidence="3 4" key="1">
    <citation type="submission" date="2019-03" db="EMBL/GenBank/DDBJ databases">
        <title>Draft Genome Sequence of Duganella callidus sp. nov., a Novel Duganella Species Isolated from Cultivated Soil.</title>
        <authorList>
            <person name="Raths R."/>
            <person name="Peta V."/>
            <person name="Bucking H."/>
        </authorList>
    </citation>
    <scope>NUCLEOTIDE SEQUENCE [LARGE SCALE GENOMIC DNA]</scope>
    <source>
        <strain evidence="3 4">DN04</strain>
    </source>
</reference>
<dbReference type="OrthoDB" id="9775455at2"/>
<dbReference type="AlphaFoldDB" id="A0A4Y9SA03"/>
<proteinExistence type="predicted"/>
<sequence>MTAHTTARRALAAIWAHALTMTLAIALALQCAGGARAQAAAPTAAAGNAIEAISANQQGANVIVKITLKDAPAQAPISFAISNPPRVVLDLGATANATGKTALELNQGELRSVNVVQAGQRSRLVFNLKRALNYAVAIDGKAVILTIDGTGGVATAVDANGLPAARAATPASAATSAL</sequence>
<feature type="domain" description="AMIN" evidence="2">
    <location>
        <begin position="64"/>
        <end position="144"/>
    </location>
</feature>
<dbReference type="Proteomes" id="UP000297729">
    <property type="component" value="Unassembled WGS sequence"/>
</dbReference>
<comment type="caution">
    <text evidence="3">The sequence shown here is derived from an EMBL/GenBank/DDBJ whole genome shotgun (WGS) entry which is preliminary data.</text>
</comment>
<protein>
    <submittedName>
        <fullName evidence="3">AMIN domain-containing protein</fullName>
    </submittedName>
</protein>
<accession>A0A4Y9SA03</accession>
<dbReference type="Gene3D" id="2.60.40.3500">
    <property type="match status" value="1"/>
</dbReference>
<keyword evidence="4" id="KW-1185">Reference proteome</keyword>
<keyword evidence="1" id="KW-0732">Signal</keyword>
<feature type="signal peptide" evidence="1">
    <location>
        <begin position="1"/>
        <end position="37"/>
    </location>
</feature>
<evidence type="ECO:0000256" key="1">
    <source>
        <dbReference type="SAM" id="SignalP"/>
    </source>
</evidence>
<evidence type="ECO:0000313" key="4">
    <source>
        <dbReference type="Proteomes" id="UP000297729"/>
    </source>
</evidence>
<dbReference type="EMBL" id="SPVG01000231">
    <property type="protein sequence ID" value="TFW16565.1"/>
    <property type="molecule type" value="Genomic_DNA"/>
</dbReference>
<dbReference type="InterPro" id="IPR021731">
    <property type="entry name" value="AMIN_dom"/>
</dbReference>
<dbReference type="Pfam" id="PF11741">
    <property type="entry name" value="AMIN"/>
    <property type="match status" value="1"/>
</dbReference>